<proteinExistence type="predicted"/>
<dbReference type="WBParaSite" id="GPUH_0001041901-mRNA-1">
    <property type="protein sequence ID" value="GPUH_0001041901-mRNA-1"/>
    <property type="gene ID" value="GPUH_0001041901"/>
</dbReference>
<sequence>MLVKVLLLIVAIGTFSTAYPTDATTKATGTDKLLYFLML</sequence>
<reference evidence="4" key="1">
    <citation type="submission" date="2016-06" db="UniProtKB">
        <authorList>
            <consortium name="WormBaseParasite"/>
        </authorList>
    </citation>
    <scope>IDENTIFICATION</scope>
</reference>
<protein>
    <submittedName>
        <fullName evidence="4">Neur_chan_memb domain-containing protein</fullName>
    </submittedName>
</protein>
<evidence type="ECO:0000313" key="4">
    <source>
        <dbReference type="WBParaSite" id="GPUH_0001041901-mRNA-1"/>
    </source>
</evidence>
<feature type="chain" id="PRO_5043138820" evidence="1">
    <location>
        <begin position="19"/>
        <end position="39"/>
    </location>
</feature>
<evidence type="ECO:0000256" key="1">
    <source>
        <dbReference type="SAM" id="SignalP"/>
    </source>
</evidence>
<keyword evidence="3" id="KW-1185">Reference proteome</keyword>
<dbReference type="EMBL" id="UYRT01077959">
    <property type="protein sequence ID" value="VDN17400.1"/>
    <property type="molecule type" value="Genomic_DNA"/>
</dbReference>
<feature type="signal peptide" evidence="1">
    <location>
        <begin position="1"/>
        <end position="18"/>
    </location>
</feature>
<organism evidence="4">
    <name type="scientific">Gongylonema pulchrum</name>
    <dbReference type="NCBI Taxonomy" id="637853"/>
    <lineage>
        <taxon>Eukaryota</taxon>
        <taxon>Metazoa</taxon>
        <taxon>Ecdysozoa</taxon>
        <taxon>Nematoda</taxon>
        <taxon>Chromadorea</taxon>
        <taxon>Rhabditida</taxon>
        <taxon>Spirurina</taxon>
        <taxon>Spiruromorpha</taxon>
        <taxon>Spiruroidea</taxon>
        <taxon>Gongylonematidae</taxon>
        <taxon>Gongylonema</taxon>
    </lineage>
</organism>
<evidence type="ECO:0000313" key="3">
    <source>
        <dbReference type="Proteomes" id="UP000271098"/>
    </source>
</evidence>
<accession>A0A183DNW5</accession>
<dbReference type="Proteomes" id="UP000271098">
    <property type="component" value="Unassembled WGS sequence"/>
</dbReference>
<name>A0A183DNW5_9BILA</name>
<reference evidence="2 3" key="2">
    <citation type="submission" date="2018-11" db="EMBL/GenBank/DDBJ databases">
        <authorList>
            <consortium name="Pathogen Informatics"/>
        </authorList>
    </citation>
    <scope>NUCLEOTIDE SEQUENCE [LARGE SCALE GENOMIC DNA]</scope>
</reference>
<gene>
    <name evidence="2" type="ORF">GPUH_LOCUS10406</name>
</gene>
<keyword evidence="1" id="KW-0732">Signal</keyword>
<evidence type="ECO:0000313" key="2">
    <source>
        <dbReference type="EMBL" id="VDN17400.1"/>
    </source>
</evidence>
<dbReference type="AlphaFoldDB" id="A0A183DNW5"/>